<protein>
    <submittedName>
        <fullName evidence="3">DUF1653 domain-containing protein</fullName>
    </submittedName>
</protein>
<gene>
    <name evidence="3" type="ORF">IAA55_07115</name>
</gene>
<comment type="caution">
    <text evidence="3">The sequence shown here is derived from an EMBL/GenBank/DDBJ whole genome shotgun (WGS) entry which is preliminary data.</text>
</comment>
<dbReference type="EMBL" id="DVHM01000112">
    <property type="protein sequence ID" value="HIR71034.1"/>
    <property type="molecule type" value="Genomic_DNA"/>
</dbReference>
<accession>A0A9D1E9S9</accession>
<dbReference type="Gene3D" id="2.30.30.320">
    <property type="entry name" value="DUF1653-like domain"/>
    <property type="match status" value="1"/>
</dbReference>
<evidence type="ECO:0000313" key="4">
    <source>
        <dbReference type="Proteomes" id="UP000823912"/>
    </source>
</evidence>
<dbReference type="AlphaFoldDB" id="A0A9D1E9S9"/>
<evidence type="ECO:0000259" key="2">
    <source>
        <dbReference type="Pfam" id="PF07866"/>
    </source>
</evidence>
<dbReference type="InterPro" id="IPR037135">
    <property type="entry name" value="DUF1653-like_dom_sf"/>
</dbReference>
<organism evidence="3 4">
    <name type="scientific">Candidatus Pullilachnospira gallistercoris</name>
    <dbReference type="NCBI Taxonomy" id="2840911"/>
    <lineage>
        <taxon>Bacteria</taxon>
        <taxon>Bacillati</taxon>
        <taxon>Bacillota</taxon>
        <taxon>Clostridia</taxon>
        <taxon>Lachnospirales</taxon>
        <taxon>Lachnospiraceae</taxon>
        <taxon>Lachnospiraceae incertae sedis</taxon>
        <taxon>Candidatus Pullilachnospira</taxon>
    </lineage>
</organism>
<dbReference type="Pfam" id="PF07866">
    <property type="entry name" value="DUF1653"/>
    <property type="match status" value="1"/>
</dbReference>
<evidence type="ECO:0000313" key="3">
    <source>
        <dbReference type="EMBL" id="HIR71034.1"/>
    </source>
</evidence>
<reference evidence="3" key="1">
    <citation type="submission" date="2020-10" db="EMBL/GenBank/DDBJ databases">
        <authorList>
            <person name="Gilroy R."/>
        </authorList>
    </citation>
    <scope>NUCLEOTIDE SEQUENCE</scope>
    <source>
        <strain evidence="3">ChiSjej5B23-6657</strain>
    </source>
</reference>
<proteinExistence type="predicted"/>
<dbReference type="InterPro" id="IPR023387">
    <property type="entry name" value="DUF1653-like_dom"/>
</dbReference>
<reference evidence="3" key="2">
    <citation type="journal article" date="2021" name="PeerJ">
        <title>Extensive microbial diversity within the chicken gut microbiome revealed by metagenomics and culture.</title>
        <authorList>
            <person name="Gilroy R."/>
            <person name="Ravi A."/>
            <person name="Getino M."/>
            <person name="Pursley I."/>
            <person name="Horton D.L."/>
            <person name="Alikhan N.F."/>
            <person name="Baker D."/>
            <person name="Gharbi K."/>
            <person name="Hall N."/>
            <person name="Watson M."/>
            <person name="Adriaenssens E.M."/>
            <person name="Foster-Nyarko E."/>
            <person name="Jarju S."/>
            <person name="Secka A."/>
            <person name="Antonio M."/>
            <person name="Oren A."/>
            <person name="Chaudhuri R.R."/>
            <person name="La Ragione R."/>
            <person name="Hildebrand F."/>
            <person name="Pallen M.J."/>
        </authorList>
    </citation>
    <scope>NUCLEOTIDE SEQUENCE</scope>
    <source>
        <strain evidence="3">ChiSjej5B23-6657</strain>
    </source>
</reference>
<feature type="compositionally biased region" description="Polar residues" evidence="1">
    <location>
        <begin position="102"/>
        <end position="116"/>
    </location>
</feature>
<feature type="domain" description="DUF1653" evidence="2">
    <location>
        <begin position="11"/>
        <end position="74"/>
    </location>
</feature>
<sequence>MPQGKPMPGELYRHFKNKMYQVVALATHSETREPMVVYQALYGDFMTYVRPYDMFISEVDHEKYPHVFQKYRFELVGTTNVTEAELAGKAQPEPADAAEQPRSVSAGETGSKSGTMEQPHPGFAGGAQRAGNPEHIFRERRQSEPPQPEVKSEEDELAGVNPALLAFLDTDDFEEKYKILCGLEQRGEVTNHLIDQFAVTLDLVIPEGDADDRFVQLKNCVRTRSHFETNRLR</sequence>
<name>A0A9D1E9S9_9FIRM</name>
<dbReference type="Proteomes" id="UP000823912">
    <property type="component" value="Unassembled WGS sequence"/>
</dbReference>
<feature type="compositionally biased region" description="Low complexity" evidence="1">
    <location>
        <begin position="90"/>
        <end position="101"/>
    </location>
</feature>
<feature type="region of interest" description="Disordered" evidence="1">
    <location>
        <begin position="86"/>
        <end position="130"/>
    </location>
</feature>
<evidence type="ECO:0000256" key="1">
    <source>
        <dbReference type="SAM" id="MobiDB-lite"/>
    </source>
</evidence>